<evidence type="ECO:0000256" key="3">
    <source>
        <dbReference type="ARBA" id="ARBA00022741"/>
    </source>
</evidence>
<dbReference type="KEGG" id="arep:ID810_02920"/>
<keyword evidence="8" id="KW-1185">Reference proteome</keyword>
<reference evidence="7 8" key="1">
    <citation type="submission" date="2020-11" db="EMBL/GenBank/DDBJ databases">
        <title>Actinomyces sp. ZJ750.</title>
        <authorList>
            <person name="Zhou J."/>
        </authorList>
    </citation>
    <scope>NUCLEOTIDE SEQUENCE [LARGE SCALE GENOMIC DNA]</scope>
    <source>
        <strain evidence="7 8">ZJ750</strain>
    </source>
</reference>
<dbReference type="SMART" id="SM00382">
    <property type="entry name" value="AAA"/>
    <property type="match status" value="2"/>
</dbReference>
<dbReference type="GO" id="GO:0043190">
    <property type="term" value="C:ATP-binding cassette (ABC) transporter complex"/>
    <property type="evidence" value="ECO:0007669"/>
    <property type="project" value="TreeGrafter"/>
</dbReference>
<comment type="similarity">
    <text evidence="1">Belongs to the ABC transporter superfamily.</text>
</comment>
<dbReference type="InterPro" id="IPR027417">
    <property type="entry name" value="P-loop_NTPase"/>
</dbReference>
<dbReference type="PANTHER" id="PTHR43553:SF24">
    <property type="entry name" value="ENERGY-COUPLING FACTOR TRANSPORTER ATP-BINDING PROTEIN ECFA1"/>
    <property type="match status" value="1"/>
</dbReference>
<evidence type="ECO:0000256" key="2">
    <source>
        <dbReference type="ARBA" id="ARBA00022448"/>
    </source>
</evidence>
<dbReference type="CDD" id="cd03225">
    <property type="entry name" value="ABC_cobalt_CbiO_domain1"/>
    <property type="match status" value="2"/>
</dbReference>
<evidence type="ECO:0000256" key="1">
    <source>
        <dbReference type="ARBA" id="ARBA00005417"/>
    </source>
</evidence>
<evidence type="ECO:0000259" key="6">
    <source>
        <dbReference type="PROSITE" id="PS50893"/>
    </source>
</evidence>
<dbReference type="GO" id="GO:0005524">
    <property type="term" value="F:ATP binding"/>
    <property type="evidence" value="ECO:0007669"/>
    <property type="project" value="UniProtKB-KW"/>
</dbReference>
<feature type="region of interest" description="Disordered" evidence="5">
    <location>
        <begin position="295"/>
        <end position="352"/>
    </location>
</feature>
<sequence length="597" mass="62598">MSAAAVATLQDAAVQYARTTSWVPQGATLTLHPGTTTLLLGPSGCGKSTLARLLPGLVPHCLPSAYRGSVRVGGQEVADAEVSHLAGTVAIVMQDPDAQVVTTRVLDEVCYALENLCVPAAEIEPRALRALADVGLSGLEATSPWELSGGQRQRLVLACALAQAPALLILDEPTANLDPAATTAFYRLLPRIQAHGAAVLVVEHDLDDVIEHVTHVIALGPNGDTLAYGPTRQVLAQHGRAVARTGVRLPSATRLGHRLEDAGLTAPVGPAGEDGVDGATVPLTLADGARLLASAHLPQPPPRPAVSASSATPPGQPTPSDTTGQTGPPTPTPPALEVRDLDVPRGRRRRRRTVLSGINLTLEPGRILAVTGANGSGKTTLMRALAGLEPWTRGSVTVAGRERRPGVSAEEVTLVTQNPEHQLLERTVADELAHGLRLAGADEQEVQRSVSERLERFGLTDHAEISPFLLSGGQQRRLSVASVLGRRRDLICLDEPTFGQDHHSCDALMALLRSIADEGTAVVLTTHDMGLVAEHADSVLVLSDGKVLAQGDPEEILGEADLLERAGLTPPPLARMRALALATGASLPPLTRWEDLP</sequence>
<evidence type="ECO:0000256" key="4">
    <source>
        <dbReference type="ARBA" id="ARBA00022840"/>
    </source>
</evidence>
<dbReference type="AlphaFoldDB" id="A0A7T0LLE4"/>
<keyword evidence="2" id="KW-0813">Transport</keyword>
<keyword evidence="3" id="KW-0547">Nucleotide-binding</keyword>
<dbReference type="PROSITE" id="PS00211">
    <property type="entry name" value="ABC_TRANSPORTER_1"/>
    <property type="match status" value="2"/>
</dbReference>
<accession>A0A7T0LLE4</accession>
<dbReference type="GO" id="GO:0016887">
    <property type="term" value="F:ATP hydrolysis activity"/>
    <property type="evidence" value="ECO:0007669"/>
    <property type="project" value="InterPro"/>
</dbReference>
<evidence type="ECO:0000313" key="8">
    <source>
        <dbReference type="Proteomes" id="UP000594637"/>
    </source>
</evidence>
<dbReference type="InterPro" id="IPR003593">
    <property type="entry name" value="AAA+_ATPase"/>
</dbReference>
<gene>
    <name evidence="7" type="ORF">ID810_02920</name>
</gene>
<dbReference type="InterPro" id="IPR015856">
    <property type="entry name" value="ABC_transpr_CbiO/EcfA_su"/>
</dbReference>
<dbReference type="PROSITE" id="PS50893">
    <property type="entry name" value="ABC_TRANSPORTER_2"/>
    <property type="match status" value="2"/>
</dbReference>
<dbReference type="InterPro" id="IPR003439">
    <property type="entry name" value="ABC_transporter-like_ATP-bd"/>
</dbReference>
<proteinExistence type="inferred from homology"/>
<dbReference type="InterPro" id="IPR017871">
    <property type="entry name" value="ABC_transporter-like_CS"/>
</dbReference>
<dbReference type="Proteomes" id="UP000594637">
    <property type="component" value="Chromosome"/>
</dbReference>
<feature type="domain" description="ABC transporter" evidence="6">
    <location>
        <begin position="338"/>
        <end position="569"/>
    </location>
</feature>
<dbReference type="Gene3D" id="3.40.50.300">
    <property type="entry name" value="P-loop containing nucleotide triphosphate hydrolases"/>
    <property type="match status" value="2"/>
</dbReference>
<organism evidence="7 8">
    <name type="scientific">Actinomyces respiraculi</name>
    <dbReference type="NCBI Taxonomy" id="2744574"/>
    <lineage>
        <taxon>Bacteria</taxon>
        <taxon>Bacillati</taxon>
        <taxon>Actinomycetota</taxon>
        <taxon>Actinomycetes</taxon>
        <taxon>Actinomycetales</taxon>
        <taxon>Actinomycetaceae</taxon>
        <taxon>Actinomyces</taxon>
    </lineage>
</organism>
<feature type="domain" description="ABC transporter" evidence="6">
    <location>
        <begin position="9"/>
        <end position="247"/>
    </location>
</feature>
<dbReference type="InterPro" id="IPR050095">
    <property type="entry name" value="ECF_ABC_transporter_ATP-bd"/>
</dbReference>
<dbReference type="EMBL" id="CP063989">
    <property type="protein sequence ID" value="QPL05924.1"/>
    <property type="molecule type" value="Genomic_DNA"/>
</dbReference>
<dbReference type="SUPFAM" id="SSF52540">
    <property type="entry name" value="P-loop containing nucleoside triphosphate hydrolases"/>
    <property type="match status" value="2"/>
</dbReference>
<protein>
    <submittedName>
        <fullName evidence="7">ABC transporter ATP-binding protein</fullName>
    </submittedName>
</protein>
<dbReference type="Pfam" id="PF00005">
    <property type="entry name" value="ABC_tran"/>
    <property type="match status" value="2"/>
</dbReference>
<keyword evidence="4 7" id="KW-0067">ATP-binding</keyword>
<evidence type="ECO:0000313" key="7">
    <source>
        <dbReference type="EMBL" id="QPL05924.1"/>
    </source>
</evidence>
<feature type="compositionally biased region" description="Low complexity" evidence="5">
    <location>
        <begin position="305"/>
        <end position="327"/>
    </location>
</feature>
<name>A0A7T0LLE4_9ACTO</name>
<dbReference type="RefSeq" id="WP_166855233.1">
    <property type="nucleotide sequence ID" value="NZ_CP063989.1"/>
</dbReference>
<evidence type="ECO:0000256" key="5">
    <source>
        <dbReference type="SAM" id="MobiDB-lite"/>
    </source>
</evidence>
<dbReference type="GO" id="GO:0042626">
    <property type="term" value="F:ATPase-coupled transmembrane transporter activity"/>
    <property type="evidence" value="ECO:0007669"/>
    <property type="project" value="TreeGrafter"/>
</dbReference>
<dbReference type="PANTHER" id="PTHR43553">
    <property type="entry name" value="HEAVY METAL TRANSPORTER"/>
    <property type="match status" value="1"/>
</dbReference>